<feature type="domain" description="C2HC/C3H-type" evidence="7">
    <location>
        <begin position="380"/>
        <end position="409"/>
    </location>
</feature>
<dbReference type="Gene3D" id="3.30.160.60">
    <property type="entry name" value="Classic Zinc Finger"/>
    <property type="match status" value="5"/>
</dbReference>
<keyword evidence="1" id="KW-0479">Metal-binding</keyword>
<evidence type="ECO:0000256" key="2">
    <source>
        <dbReference type="ARBA" id="ARBA00022737"/>
    </source>
</evidence>
<comment type="caution">
    <text evidence="8">The sequence shown here is derived from an EMBL/GenBank/DDBJ whole genome shotgun (WGS) entry which is preliminary data.</text>
</comment>
<dbReference type="PANTHER" id="PTHR13555:SF68">
    <property type="entry name" value="ZINC FINGER PROTEIN 474"/>
    <property type="match status" value="1"/>
</dbReference>
<feature type="region of interest" description="Disordered" evidence="6">
    <location>
        <begin position="467"/>
        <end position="508"/>
    </location>
</feature>
<protein>
    <recommendedName>
        <fullName evidence="7">C2HC/C3H-type domain-containing protein</fullName>
    </recommendedName>
</protein>
<feature type="compositionally biased region" description="Basic and acidic residues" evidence="6">
    <location>
        <begin position="225"/>
        <end position="235"/>
    </location>
</feature>
<sequence>MKPRSRQETPRRKLKPFLIFPLIDNKENLDSAMPKNPGLKLFTKIRPPKIESAKEKEQRPLTATLEKPKILNVKLITKIDMSKIRKEFLNITNLCRIPLAVKVRKKKQIVHRPLSICAVDVSSLRVRKMESSDESWEDEESSRNSRLEKIPKTKLKPCIAKTSLRAIPRKSAVLSDKNNNKSVEVDKKGPPHPSANINRHPPIRKEIVLSTKVPEPCKTCGRSNQPERFHSHPETPLKPLKKVEVSISVPVRNSVQKPVAIKYKSKKLTIQKSLPERKPSLPSQVLEHSPPATGQTTVMNASSKPVSRASSAKRTLTCYICGREFGTASLPLHEPKCLEKWERENKNLPVHLRRSAPIKPDPNCPVEEWNRKALETFESKLLPCLRCGRTFNPESLIVHQRSCRESQYAIVKPIIDIHKTSVLNVNTLEETATPKSPLNMECTSCGKKFGSHSIKIHQRQCLQKNQFQTNTSSHIPKDTRDSNNLKSHTLIPLNRPSSGSRPTSERSKPQIFPCYLCGKMFSIASIHIHEPQCLKKWRIENEKLPPHRQRREPSKPDVKYTSEGKIDIEATTEDCWQTHLSQLVACKYCARTFNPDRVSVHERNCKG</sequence>
<reference evidence="8 9" key="1">
    <citation type="submission" date="2023-03" db="EMBL/GenBank/DDBJ databases">
        <title>Genome insight into feeding habits of ladybird beetles.</title>
        <authorList>
            <person name="Li H.-S."/>
            <person name="Huang Y.-H."/>
            <person name="Pang H."/>
        </authorList>
    </citation>
    <scope>NUCLEOTIDE SEQUENCE [LARGE SCALE GENOMIC DNA]</scope>
    <source>
        <strain evidence="8">SYSU_2023b</strain>
        <tissue evidence="8">Whole body</tissue>
    </source>
</reference>
<dbReference type="GO" id="GO:0008270">
    <property type="term" value="F:zinc ion binding"/>
    <property type="evidence" value="ECO:0007669"/>
    <property type="project" value="UniProtKB-KW"/>
</dbReference>
<feature type="region of interest" description="Disordered" evidence="6">
    <location>
        <begin position="129"/>
        <end position="149"/>
    </location>
</feature>
<feature type="region of interest" description="Disordered" evidence="6">
    <location>
        <begin position="170"/>
        <end position="199"/>
    </location>
</feature>
<feature type="region of interest" description="Disordered" evidence="6">
    <location>
        <begin position="272"/>
        <end position="306"/>
    </location>
</feature>
<evidence type="ECO:0000256" key="6">
    <source>
        <dbReference type="SAM" id="MobiDB-lite"/>
    </source>
</evidence>
<dbReference type="InterPro" id="IPR026319">
    <property type="entry name" value="ZC2HC1A/B-like"/>
</dbReference>
<feature type="domain" description="C2HC/C3H-type" evidence="7">
    <location>
        <begin position="582"/>
        <end position="607"/>
    </location>
</feature>
<organism evidence="8 9">
    <name type="scientific">Henosepilachna vigintioctopunctata</name>
    <dbReference type="NCBI Taxonomy" id="420089"/>
    <lineage>
        <taxon>Eukaryota</taxon>
        <taxon>Metazoa</taxon>
        <taxon>Ecdysozoa</taxon>
        <taxon>Arthropoda</taxon>
        <taxon>Hexapoda</taxon>
        <taxon>Insecta</taxon>
        <taxon>Pterygota</taxon>
        <taxon>Neoptera</taxon>
        <taxon>Endopterygota</taxon>
        <taxon>Coleoptera</taxon>
        <taxon>Polyphaga</taxon>
        <taxon>Cucujiformia</taxon>
        <taxon>Coccinelloidea</taxon>
        <taxon>Coccinellidae</taxon>
        <taxon>Epilachninae</taxon>
        <taxon>Epilachnini</taxon>
        <taxon>Henosepilachna</taxon>
    </lineage>
</organism>
<dbReference type="Pfam" id="PF13913">
    <property type="entry name" value="zf-C2HC_2"/>
    <property type="match status" value="5"/>
</dbReference>
<keyword evidence="9" id="KW-1185">Reference proteome</keyword>
<evidence type="ECO:0000256" key="3">
    <source>
        <dbReference type="ARBA" id="ARBA00022771"/>
    </source>
</evidence>
<evidence type="ECO:0000256" key="4">
    <source>
        <dbReference type="ARBA" id="ARBA00022833"/>
    </source>
</evidence>
<feature type="compositionally biased region" description="Polar residues" evidence="6">
    <location>
        <begin position="292"/>
        <end position="306"/>
    </location>
</feature>
<dbReference type="Proteomes" id="UP001431783">
    <property type="component" value="Unassembled WGS sequence"/>
</dbReference>
<evidence type="ECO:0000256" key="1">
    <source>
        <dbReference type="ARBA" id="ARBA00022723"/>
    </source>
</evidence>
<keyword evidence="3 5" id="KW-0863">Zinc-finger</keyword>
<accession>A0AAW1TVC4</accession>
<proteinExistence type="predicted"/>
<keyword evidence="4" id="KW-0862">Zinc</keyword>
<dbReference type="PANTHER" id="PTHR13555">
    <property type="entry name" value="C2H2 ZINC FINGER CGI-62-RELATED"/>
    <property type="match status" value="1"/>
</dbReference>
<feature type="region of interest" description="Disordered" evidence="6">
    <location>
        <begin position="216"/>
        <end position="235"/>
    </location>
</feature>
<evidence type="ECO:0000256" key="5">
    <source>
        <dbReference type="PROSITE-ProRule" id="PRU01371"/>
    </source>
</evidence>
<evidence type="ECO:0000259" key="7">
    <source>
        <dbReference type="PROSITE" id="PS52027"/>
    </source>
</evidence>
<dbReference type="PROSITE" id="PS52027">
    <property type="entry name" value="ZF_C2HC_C3H"/>
    <property type="match status" value="3"/>
</dbReference>
<evidence type="ECO:0000313" key="8">
    <source>
        <dbReference type="EMBL" id="KAK9875516.1"/>
    </source>
</evidence>
<keyword evidence="2" id="KW-0677">Repeat</keyword>
<dbReference type="EMBL" id="JARQZJ010000033">
    <property type="protein sequence ID" value="KAK9875516.1"/>
    <property type="molecule type" value="Genomic_DNA"/>
</dbReference>
<dbReference type="InterPro" id="IPR049899">
    <property type="entry name" value="Znf_C2HC_C3H"/>
</dbReference>
<gene>
    <name evidence="8" type="ORF">WA026_007907</name>
</gene>
<feature type="domain" description="C2HC/C3H-type" evidence="7">
    <location>
        <begin position="314"/>
        <end position="343"/>
    </location>
</feature>
<dbReference type="AlphaFoldDB" id="A0AAW1TVC4"/>
<evidence type="ECO:0000313" key="9">
    <source>
        <dbReference type="Proteomes" id="UP001431783"/>
    </source>
</evidence>
<name>A0AAW1TVC4_9CUCU</name>